<proteinExistence type="predicted"/>
<feature type="non-terminal residue" evidence="3">
    <location>
        <position position="184"/>
    </location>
</feature>
<keyword evidence="4" id="KW-1185">Reference proteome</keyword>
<name>A0ABR4BPM5_9HELO</name>
<keyword evidence="2" id="KW-0472">Membrane</keyword>
<evidence type="ECO:0000313" key="4">
    <source>
        <dbReference type="Proteomes" id="UP001595075"/>
    </source>
</evidence>
<gene>
    <name evidence="3" type="ORF">VTL71DRAFT_10231</name>
</gene>
<feature type="transmembrane region" description="Helical" evidence="2">
    <location>
        <begin position="130"/>
        <end position="148"/>
    </location>
</feature>
<reference evidence="3 4" key="1">
    <citation type="journal article" date="2024" name="Commun. Biol.">
        <title>Comparative genomic analysis of thermophilic fungi reveals convergent evolutionary adaptations and gene losses.</title>
        <authorList>
            <person name="Steindorff A.S."/>
            <person name="Aguilar-Pontes M.V."/>
            <person name="Robinson A.J."/>
            <person name="Andreopoulos B."/>
            <person name="LaButti K."/>
            <person name="Kuo A."/>
            <person name="Mondo S."/>
            <person name="Riley R."/>
            <person name="Otillar R."/>
            <person name="Haridas S."/>
            <person name="Lipzen A."/>
            <person name="Grimwood J."/>
            <person name="Schmutz J."/>
            <person name="Clum A."/>
            <person name="Reid I.D."/>
            <person name="Moisan M.C."/>
            <person name="Butler G."/>
            <person name="Nguyen T.T.M."/>
            <person name="Dewar K."/>
            <person name="Conant G."/>
            <person name="Drula E."/>
            <person name="Henrissat B."/>
            <person name="Hansel C."/>
            <person name="Singer S."/>
            <person name="Hutchinson M.I."/>
            <person name="de Vries R.P."/>
            <person name="Natvig D.O."/>
            <person name="Powell A.J."/>
            <person name="Tsang A."/>
            <person name="Grigoriev I.V."/>
        </authorList>
    </citation>
    <scope>NUCLEOTIDE SEQUENCE [LARGE SCALE GENOMIC DNA]</scope>
    <source>
        <strain evidence="3 4">CBS 494.80</strain>
    </source>
</reference>
<feature type="compositionally biased region" description="Acidic residues" evidence="1">
    <location>
        <begin position="56"/>
        <end position="71"/>
    </location>
</feature>
<accession>A0ABR4BPM5</accession>
<keyword evidence="2" id="KW-1133">Transmembrane helix</keyword>
<dbReference type="EMBL" id="JAZHXI010000027">
    <property type="protein sequence ID" value="KAL2059739.1"/>
    <property type="molecule type" value="Genomic_DNA"/>
</dbReference>
<evidence type="ECO:0000256" key="2">
    <source>
        <dbReference type="SAM" id="Phobius"/>
    </source>
</evidence>
<sequence>MILDSKVTYTLKAIPCNAKSSQMRRRVISSRDSSSSYSSTSANSAPDMYDSTTPDSDMDYFEDSNNDDPDLDPTLASDPWAPPPGNWLVNMFRGENPESDPWGWNATMQRGQLTKTWDGRVIATWTTRRSYIAASILLSTGIALAALLSDGFDFQTMQAIGIAVYSVAMVVGVGVGSVLALHLR</sequence>
<evidence type="ECO:0000313" key="3">
    <source>
        <dbReference type="EMBL" id="KAL2059739.1"/>
    </source>
</evidence>
<organism evidence="3 4">
    <name type="scientific">Oculimacula yallundae</name>
    <dbReference type="NCBI Taxonomy" id="86028"/>
    <lineage>
        <taxon>Eukaryota</taxon>
        <taxon>Fungi</taxon>
        <taxon>Dikarya</taxon>
        <taxon>Ascomycota</taxon>
        <taxon>Pezizomycotina</taxon>
        <taxon>Leotiomycetes</taxon>
        <taxon>Helotiales</taxon>
        <taxon>Ploettnerulaceae</taxon>
        <taxon>Oculimacula</taxon>
    </lineage>
</organism>
<comment type="caution">
    <text evidence="3">The sequence shown here is derived from an EMBL/GenBank/DDBJ whole genome shotgun (WGS) entry which is preliminary data.</text>
</comment>
<dbReference type="Proteomes" id="UP001595075">
    <property type="component" value="Unassembled WGS sequence"/>
</dbReference>
<feature type="region of interest" description="Disordered" evidence="1">
    <location>
        <begin position="21"/>
        <end position="79"/>
    </location>
</feature>
<protein>
    <submittedName>
        <fullName evidence="3">Uncharacterized protein</fullName>
    </submittedName>
</protein>
<evidence type="ECO:0000256" key="1">
    <source>
        <dbReference type="SAM" id="MobiDB-lite"/>
    </source>
</evidence>
<feature type="compositionally biased region" description="Low complexity" evidence="1">
    <location>
        <begin position="30"/>
        <end position="44"/>
    </location>
</feature>
<keyword evidence="2" id="KW-0812">Transmembrane</keyword>
<feature type="transmembrane region" description="Helical" evidence="2">
    <location>
        <begin position="160"/>
        <end position="183"/>
    </location>
</feature>